<name>A0A1I3H358_9PLAN</name>
<dbReference type="OrthoDB" id="9811915at2"/>
<dbReference type="InterPro" id="IPR029063">
    <property type="entry name" value="SAM-dependent_MTases_sf"/>
</dbReference>
<proteinExistence type="predicted"/>
<dbReference type="AlphaFoldDB" id="A0A1I3H358"/>
<evidence type="ECO:0008006" key="3">
    <source>
        <dbReference type="Google" id="ProtNLM"/>
    </source>
</evidence>
<protein>
    <recommendedName>
        <fullName evidence="3">Methyltransferase domain-containing protein</fullName>
    </recommendedName>
</protein>
<organism evidence="1 2">
    <name type="scientific">Planctomicrobium piriforme</name>
    <dbReference type="NCBI Taxonomy" id="1576369"/>
    <lineage>
        <taxon>Bacteria</taxon>
        <taxon>Pseudomonadati</taxon>
        <taxon>Planctomycetota</taxon>
        <taxon>Planctomycetia</taxon>
        <taxon>Planctomycetales</taxon>
        <taxon>Planctomycetaceae</taxon>
        <taxon>Planctomicrobium</taxon>
    </lineage>
</organism>
<accession>A0A1I3H358</accession>
<dbReference type="STRING" id="1576369.SAMN05421753_107227"/>
<evidence type="ECO:0000313" key="1">
    <source>
        <dbReference type="EMBL" id="SFI29977.1"/>
    </source>
</evidence>
<dbReference type="SUPFAM" id="SSF53335">
    <property type="entry name" value="S-adenosyl-L-methionine-dependent methyltransferases"/>
    <property type="match status" value="1"/>
</dbReference>
<evidence type="ECO:0000313" key="2">
    <source>
        <dbReference type="Proteomes" id="UP000199518"/>
    </source>
</evidence>
<dbReference type="EMBL" id="FOQD01000007">
    <property type="protein sequence ID" value="SFI29977.1"/>
    <property type="molecule type" value="Genomic_DNA"/>
</dbReference>
<reference evidence="2" key="1">
    <citation type="submission" date="2016-10" db="EMBL/GenBank/DDBJ databases">
        <authorList>
            <person name="Varghese N."/>
            <person name="Submissions S."/>
        </authorList>
    </citation>
    <scope>NUCLEOTIDE SEQUENCE [LARGE SCALE GENOMIC DNA]</scope>
    <source>
        <strain evidence="2">DSM 26348</strain>
    </source>
</reference>
<dbReference type="Proteomes" id="UP000199518">
    <property type="component" value="Unassembled WGS sequence"/>
</dbReference>
<gene>
    <name evidence="1" type="ORF">SAMN05421753_107227</name>
</gene>
<keyword evidence="2" id="KW-1185">Reference proteome</keyword>
<dbReference type="Gene3D" id="3.40.50.150">
    <property type="entry name" value="Vaccinia Virus protein VP39"/>
    <property type="match status" value="1"/>
</dbReference>
<sequence length="372" mass="42072">MGSAPAVKEFDIECFFASEVRAFTDALASLERRIPASKEPEADEFLAEMTAAIHGSRDACEAAEMAIGPDAALLLEAQKRFREQIGPWFDRSWFMQRAKAKPRGYPGDFEMLTAIYDGQPKATGFGGYLDLYFLGTDLARAVCSRLDSIQKFLVREVLQRTTRVSVLNVASGPGREYSHGFEPPETMQLTCVDTDEQALAYLRSHVDPQASDALDLNCVCYNALKMTSSKTNIARFGQPDMIYSVGLCDYIPDRYLIRILNGWRESVGEDGIVYVAFKDAPRYHAAEYQWHVDWHFYQRTETDCRKLFAEAGYDVDSMEMFRDSTGIIMNFVARQNAIQNRRFDAAERLRGPHVRMQPQAAVLEPDVEPSEL</sequence>
<dbReference type="RefSeq" id="WP_092050155.1">
    <property type="nucleotide sequence ID" value="NZ_FOQD01000007.1"/>
</dbReference>